<dbReference type="PANTHER" id="PTHR44366">
    <property type="entry name" value="UDP-N-ACETYLGLUCOSAMINE--PEPTIDE N-ACETYLGLUCOSAMINYLTRANSFERASE 110 KDA SUBUNIT"/>
    <property type="match status" value="1"/>
</dbReference>
<gene>
    <name evidence="3" type="ORF">NUH88_02135</name>
</gene>
<keyword evidence="1" id="KW-0802">TPR repeat</keyword>
<dbReference type="GO" id="GO:0097363">
    <property type="term" value="F:protein O-acetylglucosaminyltransferase activity"/>
    <property type="evidence" value="ECO:0007669"/>
    <property type="project" value="TreeGrafter"/>
</dbReference>
<dbReference type="SUPFAM" id="SSF53756">
    <property type="entry name" value="UDP-Glycosyltransferase/glycogen phosphorylase"/>
    <property type="match status" value="1"/>
</dbReference>
<feature type="repeat" description="TPR" evidence="1">
    <location>
        <begin position="224"/>
        <end position="257"/>
    </location>
</feature>
<dbReference type="InterPro" id="IPR019734">
    <property type="entry name" value="TPR_rpt"/>
</dbReference>
<evidence type="ECO:0000313" key="4">
    <source>
        <dbReference type="Proteomes" id="UP001060336"/>
    </source>
</evidence>
<dbReference type="EMBL" id="CP102480">
    <property type="protein sequence ID" value="UUX50498.1"/>
    <property type="molecule type" value="Genomic_DNA"/>
</dbReference>
<proteinExistence type="predicted"/>
<evidence type="ECO:0000313" key="3">
    <source>
        <dbReference type="EMBL" id="UUX50498.1"/>
    </source>
</evidence>
<dbReference type="AlphaFoldDB" id="A0A9J7AUJ5"/>
<dbReference type="PROSITE" id="PS50005">
    <property type="entry name" value="TPR"/>
    <property type="match status" value="2"/>
</dbReference>
<protein>
    <submittedName>
        <fullName evidence="3">Tetratricopeptide repeat protein</fullName>
    </submittedName>
</protein>
<evidence type="ECO:0000256" key="1">
    <source>
        <dbReference type="PROSITE-ProRule" id="PRU00339"/>
    </source>
</evidence>
<name>A0A9J7AUJ5_9PROT</name>
<dbReference type="SMART" id="SM00028">
    <property type="entry name" value="TPR"/>
    <property type="match status" value="4"/>
</dbReference>
<feature type="repeat" description="TPR" evidence="1">
    <location>
        <begin position="156"/>
        <end position="189"/>
    </location>
</feature>
<dbReference type="RefSeq" id="WP_257769674.1">
    <property type="nucleotide sequence ID" value="NZ_CP102480.1"/>
</dbReference>
<feature type="region of interest" description="Disordered" evidence="2">
    <location>
        <begin position="1"/>
        <end position="28"/>
    </location>
</feature>
<evidence type="ECO:0000256" key="2">
    <source>
        <dbReference type="SAM" id="MobiDB-lite"/>
    </source>
</evidence>
<dbReference type="Pfam" id="PF14559">
    <property type="entry name" value="TPR_19"/>
    <property type="match status" value="1"/>
</dbReference>
<reference evidence="3" key="1">
    <citation type="submission" date="2022-08" db="EMBL/GenBank/DDBJ databases">
        <title>Nisaea acidiphila sp. nov., isolated from a marine algal debris and emended description of the genus Nisaea Urios et al. 2008.</title>
        <authorList>
            <person name="Kwon K."/>
        </authorList>
    </citation>
    <scope>NUCLEOTIDE SEQUENCE</scope>
    <source>
        <strain evidence="3">MEBiC11861</strain>
    </source>
</reference>
<organism evidence="3 4">
    <name type="scientific">Nisaea acidiphila</name>
    <dbReference type="NCBI Taxonomy" id="1862145"/>
    <lineage>
        <taxon>Bacteria</taxon>
        <taxon>Pseudomonadati</taxon>
        <taxon>Pseudomonadota</taxon>
        <taxon>Alphaproteobacteria</taxon>
        <taxon>Rhodospirillales</taxon>
        <taxon>Thalassobaculaceae</taxon>
        <taxon>Nisaea</taxon>
    </lineage>
</organism>
<dbReference type="InterPro" id="IPR002201">
    <property type="entry name" value="Glyco_trans_9"/>
</dbReference>
<keyword evidence="4" id="KW-1185">Reference proteome</keyword>
<dbReference type="Gene3D" id="3.40.50.2000">
    <property type="entry name" value="Glycogen Phosphorylase B"/>
    <property type="match status" value="1"/>
</dbReference>
<dbReference type="GO" id="GO:0006493">
    <property type="term" value="P:protein O-linked glycosylation"/>
    <property type="evidence" value="ECO:0007669"/>
    <property type="project" value="InterPro"/>
</dbReference>
<dbReference type="SUPFAM" id="SSF48452">
    <property type="entry name" value="TPR-like"/>
    <property type="match status" value="1"/>
</dbReference>
<sequence length="626" mass="68555">MVAVTSESFTGEMPRKSISKNRAKRNGIRSTESLSGVSTLVQHGPMMSASNAISVQKFHRAAELHSAGRVADAMSAYRELEALLPSLSQFWHFYGLATLQSGDLGAAARRLCRALLLTPSDANCLNRFACIFLSGGRPESAQKQLRRALSISPTLAEACYNLGEAERSLGNRAAALACFERAVAAAPENTAWQVSVATLLNDLGRATEARAILEPLEQKGALSAELFFQMGRARFDFCEAEEAVAYYHRALLANPSAPEGYNNLQLVQRSVGRMTEGVRTAVHGRTLRPSDPVLEYNLGDALLAAGKISEGYLQYSWRHLKDEVRVDRRGLPQEWNGSPATGNAALLLCHEQGIGDEIRFASCVRDIRRLYGGRVILEADPRLVPLFQRSFDDVTVIEKIRRSAEKIAVADCGPLVARENIGAYLMLGDMPRLVRPNLDAFSPVPGFLLPAVSELELWLRRFKDAGQHRSVGFCWRSGLRRPGWRHNDLEARQLAPLFEAAEFLPVCLQYDECDDEIRELEKVTGKPVYKPLEIDQKNELDRVAGMIAALDLVVSANTSVLFIAGAVGTPAIGLHGSRTAVFLGARNNPWLASEISVVKGGNRTWDQVIPEAAALIQKALGGEKSI</sequence>
<dbReference type="Proteomes" id="UP001060336">
    <property type="component" value="Chromosome"/>
</dbReference>
<feature type="compositionally biased region" description="Basic residues" evidence="2">
    <location>
        <begin position="17"/>
        <end position="27"/>
    </location>
</feature>
<dbReference type="Gene3D" id="1.25.40.10">
    <property type="entry name" value="Tetratricopeptide repeat domain"/>
    <property type="match status" value="2"/>
</dbReference>
<dbReference type="InterPro" id="IPR011990">
    <property type="entry name" value="TPR-like_helical_dom_sf"/>
</dbReference>
<dbReference type="Pfam" id="PF01075">
    <property type="entry name" value="Glyco_transf_9"/>
    <property type="match status" value="1"/>
</dbReference>
<accession>A0A9J7AUJ5</accession>
<dbReference type="InterPro" id="IPR037919">
    <property type="entry name" value="OGT"/>
</dbReference>
<dbReference type="PANTHER" id="PTHR44366:SF1">
    <property type="entry name" value="UDP-N-ACETYLGLUCOSAMINE--PEPTIDE N-ACETYLGLUCOSAMINYLTRANSFERASE 110 KDA SUBUNIT"/>
    <property type="match status" value="1"/>
</dbReference>
<dbReference type="KEGG" id="naci:NUH88_02135"/>